<protein>
    <submittedName>
        <fullName evidence="2">(2Fe-2S)-binding protein</fullName>
    </submittedName>
</protein>
<dbReference type="InterPro" id="IPR024726">
    <property type="entry name" value="FhuF_C"/>
</dbReference>
<gene>
    <name evidence="2" type="ORF">ACFQMG_29960</name>
</gene>
<keyword evidence="3" id="KW-1185">Reference proteome</keyword>
<evidence type="ECO:0000313" key="3">
    <source>
        <dbReference type="Proteomes" id="UP001596435"/>
    </source>
</evidence>
<proteinExistence type="predicted"/>
<feature type="domain" description="Ferric siderophore reductase C-terminal" evidence="1">
    <location>
        <begin position="237"/>
        <end position="257"/>
    </location>
</feature>
<reference evidence="3" key="1">
    <citation type="journal article" date="2019" name="Int. J. Syst. Evol. Microbiol.">
        <title>The Global Catalogue of Microorganisms (GCM) 10K type strain sequencing project: providing services to taxonomists for standard genome sequencing and annotation.</title>
        <authorList>
            <consortium name="The Broad Institute Genomics Platform"/>
            <consortium name="The Broad Institute Genome Sequencing Center for Infectious Disease"/>
            <person name="Wu L."/>
            <person name="Ma J."/>
        </authorList>
    </citation>
    <scope>NUCLEOTIDE SEQUENCE [LARGE SCALE GENOMIC DNA]</scope>
    <source>
        <strain evidence="3">CGMCC 1.12859</strain>
    </source>
</reference>
<dbReference type="EMBL" id="JBHTAJ010000078">
    <property type="protein sequence ID" value="MFC7183779.1"/>
    <property type="molecule type" value="Genomic_DNA"/>
</dbReference>
<name>A0ABW2G645_9ACTN</name>
<comment type="caution">
    <text evidence="2">The sequence shown here is derived from an EMBL/GenBank/DDBJ whole genome shotgun (WGS) entry which is preliminary data.</text>
</comment>
<dbReference type="RefSeq" id="WP_380232492.1">
    <property type="nucleotide sequence ID" value="NZ_JBHSVH010000002.1"/>
</dbReference>
<evidence type="ECO:0000313" key="2">
    <source>
        <dbReference type="EMBL" id="MFC7183779.1"/>
    </source>
</evidence>
<dbReference type="Proteomes" id="UP001596435">
    <property type="component" value="Unassembled WGS sequence"/>
</dbReference>
<evidence type="ECO:0000259" key="1">
    <source>
        <dbReference type="Pfam" id="PF11575"/>
    </source>
</evidence>
<dbReference type="Pfam" id="PF11575">
    <property type="entry name" value="FhuF_C"/>
    <property type="match status" value="1"/>
</dbReference>
<sequence>MVHLTAAPLHRPDAADAAPGNAAGDGPAASLRRLVDGCPDLRVTLVAERPATGGTWHAGTELALRVEALVAAESGRIAVRHGSVPPPHVAASRLLHHYLWSVCLLTAGLWYLAGRVARLDPAALWIEEATAALAVTPPDGAPLGGPEDLRGAVAAHCGPVLAAFRPAVRRGPHAMWGMVGDDLVSALWYLGRTLGDEDRAVAAATAVLPGGTPPFPGAAAFRRLTGADGRSRPTRTRHGCCLYYAIRPDEACATCPRTCDAERLRRLEA</sequence>
<accession>A0ABW2G645</accession>
<organism evidence="2 3">
    <name type="scientific">Kitasatospora paranensis</name>
    <dbReference type="NCBI Taxonomy" id="258053"/>
    <lineage>
        <taxon>Bacteria</taxon>
        <taxon>Bacillati</taxon>
        <taxon>Actinomycetota</taxon>
        <taxon>Actinomycetes</taxon>
        <taxon>Kitasatosporales</taxon>
        <taxon>Streptomycetaceae</taxon>
        <taxon>Kitasatospora</taxon>
    </lineage>
</organism>